<gene>
    <name evidence="1" type="ORF">UFOVP387_3</name>
</gene>
<sequence>MKNLLSKSIEERAINLIISGVEPLEAVKIAIEQEQKFISEMLEQTTERSKKAKQMICKNVYGLIHLIN</sequence>
<evidence type="ECO:0000313" key="1">
    <source>
        <dbReference type="EMBL" id="CAB5223722.1"/>
    </source>
</evidence>
<dbReference type="EMBL" id="LR798326">
    <property type="protein sequence ID" value="CAB5223722.1"/>
    <property type="molecule type" value="Genomic_DNA"/>
</dbReference>
<accession>A0A6J7WZZ2</accession>
<proteinExistence type="predicted"/>
<name>A0A6J7WZZ2_9CAUD</name>
<organism evidence="1">
    <name type="scientific">uncultured Caudovirales phage</name>
    <dbReference type="NCBI Taxonomy" id="2100421"/>
    <lineage>
        <taxon>Viruses</taxon>
        <taxon>Duplodnaviria</taxon>
        <taxon>Heunggongvirae</taxon>
        <taxon>Uroviricota</taxon>
        <taxon>Caudoviricetes</taxon>
        <taxon>Peduoviridae</taxon>
        <taxon>Maltschvirus</taxon>
        <taxon>Maltschvirus maltsch</taxon>
    </lineage>
</organism>
<protein>
    <submittedName>
        <fullName evidence="1">Uncharacterized protein</fullName>
    </submittedName>
</protein>
<reference evidence="1" key="1">
    <citation type="submission" date="2020-05" db="EMBL/GenBank/DDBJ databases">
        <authorList>
            <person name="Chiriac C."/>
            <person name="Salcher M."/>
            <person name="Ghai R."/>
            <person name="Kavagutti S V."/>
        </authorList>
    </citation>
    <scope>NUCLEOTIDE SEQUENCE</scope>
</reference>